<keyword evidence="2" id="KW-0732">Signal</keyword>
<proteinExistence type="predicted"/>
<dbReference type="EMBL" id="NBSK02000007">
    <property type="protein sequence ID" value="KAJ0198536.1"/>
    <property type="molecule type" value="Genomic_DNA"/>
</dbReference>
<accession>A0A9R1V5D4</accession>
<dbReference type="Proteomes" id="UP000235145">
    <property type="component" value="Unassembled WGS sequence"/>
</dbReference>
<feature type="coiled-coil region" evidence="1">
    <location>
        <begin position="59"/>
        <end position="93"/>
    </location>
</feature>
<feature type="chain" id="PRO_5040298902" evidence="2">
    <location>
        <begin position="20"/>
        <end position="114"/>
    </location>
</feature>
<dbReference type="AlphaFoldDB" id="A0A9R1V5D4"/>
<organism evidence="3 4">
    <name type="scientific">Lactuca sativa</name>
    <name type="common">Garden lettuce</name>
    <dbReference type="NCBI Taxonomy" id="4236"/>
    <lineage>
        <taxon>Eukaryota</taxon>
        <taxon>Viridiplantae</taxon>
        <taxon>Streptophyta</taxon>
        <taxon>Embryophyta</taxon>
        <taxon>Tracheophyta</taxon>
        <taxon>Spermatophyta</taxon>
        <taxon>Magnoliopsida</taxon>
        <taxon>eudicotyledons</taxon>
        <taxon>Gunneridae</taxon>
        <taxon>Pentapetalae</taxon>
        <taxon>asterids</taxon>
        <taxon>campanulids</taxon>
        <taxon>Asterales</taxon>
        <taxon>Asteraceae</taxon>
        <taxon>Cichorioideae</taxon>
        <taxon>Cichorieae</taxon>
        <taxon>Lactucinae</taxon>
        <taxon>Lactuca</taxon>
    </lineage>
</organism>
<reference evidence="3 4" key="1">
    <citation type="journal article" date="2017" name="Nat. Commun.">
        <title>Genome assembly with in vitro proximity ligation data and whole-genome triplication in lettuce.</title>
        <authorList>
            <person name="Reyes-Chin-Wo S."/>
            <person name="Wang Z."/>
            <person name="Yang X."/>
            <person name="Kozik A."/>
            <person name="Arikit S."/>
            <person name="Song C."/>
            <person name="Xia L."/>
            <person name="Froenicke L."/>
            <person name="Lavelle D.O."/>
            <person name="Truco M.J."/>
            <person name="Xia R."/>
            <person name="Zhu S."/>
            <person name="Xu C."/>
            <person name="Xu H."/>
            <person name="Xu X."/>
            <person name="Cox K."/>
            <person name="Korf I."/>
            <person name="Meyers B.C."/>
            <person name="Michelmore R.W."/>
        </authorList>
    </citation>
    <scope>NUCLEOTIDE SEQUENCE [LARGE SCALE GENOMIC DNA]</scope>
    <source>
        <strain evidence="4">cv. Salinas</strain>
        <tissue evidence="3">Seedlings</tissue>
    </source>
</reference>
<evidence type="ECO:0000256" key="2">
    <source>
        <dbReference type="SAM" id="SignalP"/>
    </source>
</evidence>
<sequence length="114" mass="13519">MKVLWWLSLSINSWIMKHGVMFLEESRKEEYMDSDLCLIQRAFWKEHLVVYECVRNEMCGEMNAEVAEIEAKHQQMREEMDAKAAAIDAKQQQIDAKYEAILAKYDEKLKIRGM</sequence>
<evidence type="ECO:0000313" key="4">
    <source>
        <dbReference type="Proteomes" id="UP000235145"/>
    </source>
</evidence>
<keyword evidence="4" id="KW-1185">Reference proteome</keyword>
<protein>
    <submittedName>
        <fullName evidence="3">Uncharacterized protein</fullName>
    </submittedName>
</protein>
<name>A0A9R1V5D4_LACSA</name>
<comment type="caution">
    <text evidence="3">The sequence shown here is derived from an EMBL/GenBank/DDBJ whole genome shotgun (WGS) entry which is preliminary data.</text>
</comment>
<evidence type="ECO:0000256" key="1">
    <source>
        <dbReference type="SAM" id="Coils"/>
    </source>
</evidence>
<feature type="signal peptide" evidence="2">
    <location>
        <begin position="1"/>
        <end position="19"/>
    </location>
</feature>
<evidence type="ECO:0000313" key="3">
    <source>
        <dbReference type="EMBL" id="KAJ0198536.1"/>
    </source>
</evidence>
<gene>
    <name evidence="3" type="ORF">LSAT_V11C700359470</name>
</gene>
<keyword evidence="1" id="KW-0175">Coiled coil</keyword>